<dbReference type="EMBL" id="JAGDYP010000002">
    <property type="protein sequence ID" value="MBO1883603.1"/>
    <property type="molecule type" value="Genomic_DNA"/>
</dbReference>
<name>A0ABS3PW86_9FLAO</name>
<organism evidence="1 2">
    <name type="scientific">Capnocytophaga bilenii</name>
    <dbReference type="NCBI Taxonomy" id="2819369"/>
    <lineage>
        <taxon>Bacteria</taxon>
        <taxon>Pseudomonadati</taxon>
        <taxon>Bacteroidota</taxon>
        <taxon>Flavobacteriia</taxon>
        <taxon>Flavobacteriales</taxon>
        <taxon>Flavobacteriaceae</taxon>
        <taxon>Capnocytophaga</taxon>
    </lineage>
</organism>
<accession>A0ABS3PW86</accession>
<comment type="caution">
    <text evidence="1">The sequence shown here is derived from an EMBL/GenBank/DDBJ whole genome shotgun (WGS) entry which is preliminary data.</text>
</comment>
<reference evidence="1 2" key="1">
    <citation type="submission" date="2021-03" db="EMBL/GenBank/DDBJ databases">
        <title>Isolation and description of Capnocytophaga bilenii sp. nov., a novel Capnocytophaga species, isolated from a gingivitis subject.</title>
        <authorList>
            <person name="Antezack A."/>
            <person name="Monnet-Corti V."/>
            <person name="La Scola B."/>
        </authorList>
    </citation>
    <scope>NUCLEOTIDE SEQUENCE [LARGE SCALE GENOMIC DNA]</scope>
    <source>
        <strain evidence="1 2">Marseille-Q4570</strain>
    </source>
</reference>
<evidence type="ECO:0000313" key="2">
    <source>
        <dbReference type="Proteomes" id="UP000681610"/>
    </source>
</evidence>
<evidence type="ECO:0000313" key="1">
    <source>
        <dbReference type="EMBL" id="MBO1883603.1"/>
    </source>
</evidence>
<proteinExistence type="predicted"/>
<sequence length="169" mass="19725">MVRNYLLFCLKATNQHGVHSPFIFSFVTQCLYNKHLVTPADFPQTTSLTTKQYTLLLKSIRYFQPKHIFTDEPLLQEAMTASANLNTTLQQTLYDYLFINGNYASYESFLGNMHNDSVLVINGLQQKSRYALWQQLTQNPQVTAFVDVYTQGFVFIRKEQLHQGFMIRY</sequence>
<gene>
    <name evidence="1" type="ORF">J4N46_03980</name>
</gene>
<protein>
    <submittedName>
        <fullName evidence="1">Uncharacterized protein</fullName>
    </submittedName>
</protein>
<dbReference type="Proteomes" id="UP000681610">
    <property type="component" value="Unassembled WGS sequence"/>
</dbReference>
<keyword evidence="2" id="KW-1185">Reference proteome</keyword>